<keyword evidence="2" id="KW-1185">Reference proteome</keyword>
<evidence type="ECO:0000313" key="2">
    <source>
        <dbReference type="Proteomes" id="UP001266357"/>
    </source>
</evidence>
<reference evidence="1 2" key="1">
    <citation type="submission" date="2023-09" db="EMBL/GenBank/DDBJ databases">
        <authorList>
            <person name="Rey-Velasco X."/>
        </authorList>
    </citation>
    <scope>NUCLEOTIDE SEQUENCE [LARGE SCALE GENOMIC DNA]</scope>
    <source>
        <strain evidence="1 2">W431</strain>
    </source>
</reference>
<organism evidence="1 2">
    <name type="scientific">Thalassotalea castellviae</name>
    <dbReference type="NCBI Taxonomy" id="3075612"/>
    <lineage>
        <taxon>Bacteria</taxon>
        <taxon>Pseudomonadati</taxon>
        <taxon>Pseudomonadota</taxon>
        <taxon>Gammaproteobacteria</taxon>
        <taxon>Alteromonadales</taxon>
        <taxon>Colwelliaceae</taxon>
        <taxon>Thalassotalea</taxon>
    </lineage>
</organism>
<sequence length="66" mass="7206">MNTHFKLSGKSLLKLKSALFSGDGKEAVAIVLCGHVSNDEQVTLLAHQVMPLTDDSYSIQNSDFVR</sequence>
<name>A0ABU3A3G2_9GAMM</name>
<comment type="caution">
    <text evidence="1">The sequence shown here is derived from an EMBL/GenBank/DDBJ whole genome shotgun (WGS) entry which is preliminary data.</text>
</comment>
<dbReference type="EMBL" id="JAVRIF010000006">
    <property type="protein sequence ID" value="MDT0604428.1"/>
    <property type="molecule type" value="Genomic_DNA"/>
</dbReference>
<protein>
    <submittedName>
        <fullName evidence="1">Uncharacterized protein</fullName>
    </submittedName>
</protein>
<evidence type="ECO:0000313" key="1">
    <source>
        <dbReference type="EMBL" id="MDT0604428.1"/>
    </source>
</evidence>
<proteinExistence type="predicted"/>
<accession>A0ABU3A3G2</accession>
<gene>
    <name evidence="1" type="ORF">RM573_12540</name>
</gene>
<dbReference type="Proteomes" id="UP001266357">
    <property type="component" value="Unassembled WGS sequence"/>
</dbReference>
<dbReference type="RefSeq" id="WP_311582499.1">
    <property type="nucleotide sequence ID" value="NZ_JAVRIF010000006.1"/>
</dbReference>